<dbReference type="PANTHER" id="PTHR47372:SF11">
    <property type="entry name" value="RE19971P"/>
    <property type="match status" value="1"/>
</dbReference>
<dbReference type="SUPFAM" id="SSF58113">
    <property type="entry name" value="Apolipoprotein A-I"/>
    <property type="match status" value="1"/>
</dbReference>
<name>A0A8J4Q387_9MYCE</name>
<keyword evidence="4" id="KW-1185">Reference proteome</keyword>
<accession>A0A8J4Q387</accession>
<comment type="caution">
    <text evidence="3">The sequence shown here is derived from an EMBL/GenBank/DDBJ whole genome shotgun (WGS) entry which is preliminary data.</text>
</comment>
<evidence type="ECO:0000313" key="3">
    <source>
        <dbReference type="EMBL" id="KAF2077947.1"/>
    </source>
</evidence>
<evidence type="ECO:0000256" key="2">
    <source>
        <dbReference type="SAM" id="MobiDB-lite"/>
    </source>
</evidence>
<dbReference type="OrthoDB" id="20872at2759"/>
<dbReference type="PANTHER" id="PTHR47372">
    <property type="entry name" value="DAUER UP-REGULATED-RELATED"/>
    <property type="match status" value="1"/>
</dbReference>
<sequence>MSSIHPGDKQSTTSVSSNLNEFELDAKKAKVEAQGMVESLAEGTQTAIDSTKNAINSGITYVTSSLQPVLDKTKEMGAATMEKLGEATNNMVEKSKELLHNTQDATSNAIEKCQHWTVESKDAICNKCADLAESAKNMATHAKDKNEAMLQDAKKNTENAVEKCQHWTAEQKDAICNKCAELNKDAKKMAGDAKDKMDHMAGDAKDKMDHMATDAKDKAAELNKDAKKMAGDAKDKMDHMATDAKDKAAELNKDASKKAAEAKDKMGEMATDAKKKADSLAADAKDKGENMAETIRHATQDGMEKCQHWTAESKDAICKGCKDAADNAKTGIDKAADAIKDTTDDAKKALNNAADEVEKKASRGRGRPKKN</sequence>
<feature type="coiled-coil region" evidence="1">
    <location>
        <begin position="143"/>
        <end position="170"/>
    </location>
</feature>
<gene>
    <name evidence="3" type="ORF">CYY_000748</name>
</gene>
<feature type="compositionally biased region" description="Basic residues" evidence="2">
    <location>
        <begin position="362"/>
        <end position="371"/>
    </location>
</feature>
<evidence type="ECO:0000313" key="4">
    <source>
        <dbReference type="Proteomes" id="UP000695562"/>
    </source>
</evidence>
<feature type="region of interest" description="Disordered" evidence="2">
    <location>
        <begin position="352"/>
        <end position="371"/>
    </location>
</feature>
<proteinExistence type="predicted"/>
<protein>
    <submittedName>
        <fullName evidence="3">Uncharacterized protein</fullName>
    </submittedName>
</protein>
<feature type="region of interest" description="Disordered" evidence="2">
    <location>
        <begin position="228"/>
        <end position="306"/>
    </location>
</feature>
<keyword evidence="1" id="KW-0175">Coiled coil</keyword>
<organism evidence="3 4">
    <name type="scientific">Polysphondylium violaceum</name>
    <dbReference type="NCBI Taxonomy" id="133409"/>
    <lineage>
        <taxon>Eukaryota</taxon>
        <taxon>Amoebozoa</taxon>
        <taxon>Evosea</taxon>
        <taxon>Eumycetozoa</taxon>
        <taxon>Dictyostelia</taxon>
        <taxon>Dictyosteliales</taxon>
        <taxon>Dictyosteliaceae</taxon>
        <taxon>Polysphondylium</taxon>
    </lineage>
</organism>
<reference evidence="3" key="1">
    <citation type="submission" date="2020-01" db="EMBL/GenBank/DDBJ databases">
        <title>Development of genomics and gene disruption for Polysphondylium violaceum indicates a role for the polyketide synthase stlB in stalk morphogenesis.</title>
        <authorList>
            <person name="Narita B."/>
            <person name="Kawabe Y."/>
            <person name="Kin K."/>
            <person name="Saito T."/>
            <person name="Gibbs R."/>
            <person name="Kuspa A."/>
            <person name="Muzny D."/>
            <person name="Queller D."/>
            <person name="Richards S."/>
            <person name="Strassman J."/>
            <person name="Sucgang R."/>
            <person name="Worley K."/>
            <person name="Schaap P."/>
        </authorList>
    </citation>
    <scope>NUCLEOTIDE SEQUENCE</scope>
    <source>
        <strain evidence="3">QSvi11</strain>
    </source>
</reference>
<dbReference type="Proteomes" id="UP000695562">
    <property type="component" value="Unassembled WGS sequence"/>
</dbReference>
<dbReference type="AlphaFoldDB" id="A0A8J4Q387"/>
<evidence type="ECO:0000256" key="1">
    <source>
        <dbReference type="SAM" id="Coils"/>
    </source>
</evidence>
<dbReference type="Gene3D" id="1.20.5.1230">
    <property type="entry name" value="Apolipoprotein A-I"/>
    <property type="match status" value="1"/>
</dbReference>
<dbReference type="EMBL" id="AJWJ01000015">
    <property type="protein sequence ID" value="KAF2077947.1"/>
    <property type="molecule type" value="Genomic_DNA"/>
</dbReference>